<evidence type="ECO:0000259" key="1">
    <source>
        <dbReference type="Pfam" id="PF00565"/>
    </source>
</evidence>
<comment type="caution">
    <text evidence="2">The sequence shown here is derived from an EMBL/GenBank/DDBJ whole genome shotgun (WGS) entry which is preliminary data.</text>
</comment>
<dbReference type="AlphaFoldDB" id="A0AAE0GXG3"/>
<sequence length="94" mass="10675">MGMIRQNSETNVTVEKSAGYVVRDYLRSLIQDKEVYLECEELDKYGRLLVTMYLDDLCINAHLVDKGYGKPYAGGTKTPFTTAELEDISMVNEN</sequence>
<feature type="domain" description="TNase-like" evidence="1">
    <location>
        <begin position="19"/>
        <end position="73"/>
    </location>
</feature>
<dbReference type="EMBL" id="LGRX02001536">
    <property type="protein sequence ID" value="KAK3285990.1"/>
    <property type="molecule type" value="Genomic_DNA"/>
</dbReference>
<reference evidence="2 3" key="1">
    <citation type="journal article" date="2015" name="Genome Biol. Evol.">
        <title>Comparative Genomics of a Bacterivorous Green Alga Reveals Evolutionary Causalities and Consequences of Phago-Mixotrophic Mode of Nutrition.</title>
        <authorList>
            <person name="Burns J.A."/>
            <person name="Paasch A."/>
            <person name="Narechania A."/>
            <person name="Kim E."/>
        </authorList>
    </citation>
    <scope>NUCLEOTIDE SEQUENCE [LARGE SCALE GENOMIC DNA]</scope>
    <source>
        <strain evidence="2 3">PLY_AMNH</strain>
    </source>
</reference>
<protein>
    <recommendedName>
        <fullName evidence="1">TNase-like domain-containing protein</fullName>
    </recommendedName>
</protein>
<dbReference type="InterPro" id="IPR016071">
    <property type="entry name" value="Staphylococal_nuclease_OB-fold"/>
</dbReference>
<dbReference type="SUPFAM" id="SSF50199">
    <property type="entry name" value="Staphylococcal nuclease"/>
    <property type="match status" value="1"/>
</dbReference>
<dbReference type="Proteomes" id="UP001190700">
    <property type="component" value="Unassembled WGS sequence"/>
</dbReference>
<dbReference type="InterPro" id="IPR035437">
    <property type="entry name" value="SNase_OB-fold_sf"/>
</dbReference>
<dbReference type="Gene3D" id="2.40.50.90">
    <property type="match status" value="1"/>
</dbReference>
<evidence type="ECO:0000313" key="3">
    <source>
        <dbReference type="Proteomes" id="UP001190700"/>
    </source>
</evidence>
<dbReference type="Pfam" id="PF00565">
    <property type="entry name" value="SNase"/>
    <property type="match status" value="1"/>
</dbReference>
<accession>A0AAE0GXG3</accession>
<name>A0AAE0GXG3_9CHLO</name>
<keyword evidence="3" id="KW-1185">Reference proteome</keyword>
<proteinExistence type="predicted"/>
<evidence type="ECO:0000313" key="2">
    <source>
        <dbReference type="EMBL" id="KAK3285990.1"/>
    </source>
</evidence>
<organism evidence="2 3">
    <name type="scientific">Cymbomonas tetramitiformis</name>
    <dbReference type="NCBI Taxonomy" id="36881"/>
    <lineage>
        <taxon>Eukaryota</taxon>
        <taxon>Viridiplantae</taxon>
        <taxon>Chlorophyta</taxon>
        <taxon>Pyramimonadophyceae</taxon>
        <taxon>Pyramimonadales</taxon>
        <taxon>Pyramimonadaceae</taxon>
        <taxon>Cymbomonas</taxon>
    </lineage>
</organism>
<gene>
    <name evidence="2" type="ORF">CYMTET_6427</name>
</gene>